<accession>A0A7S1HV22</accession>
<sequence length="200" mass="22112">MVKKALKKTCTHHGCDKYDQGRGYCARHGGGVRCHMLGCKNIAVGKKVCKFHGHLRCNAAGCNQRDGGSGYCKRHADEFGDAEVCNHMTPGVFCDLCSHRMEEDECAADNDSDEVCSMDTILNHNPRQVQAEPVLELQQRSTRGTAEYARRFHPVGPIAHSQAPGTGTPWPMESVDVARNRLKCMWEVAQAITKLLSCPR</sequence>
<protein>
    <submittedName>
        <fullName evidence="1">Uncharacterized protein</fullName>
    </submittedName>
</protein>
<proteinExistence type="predicted"/>
<dbReference type="EMBL" id="HBGA01008475">
    <property type="protein sequence ID" value="CAD8991983.1"/>
    <property type="molecule type" value="Transcribed_RNA"/>
</dbReference>
<organism evidence="1">
    <name type="scientific">Eutreptiella gymnastica</name>
    <dbReference type="NCBI Taxonomy" id="73025"/>
    <lineage>
        <taxon>Eukaryota</taxon>
        <taxon>Discoba</taxon>
        <taxon>Euglenozoa</taxon>
        <taxon>Euglenida</taxon>
        <taxon>Spirocuta</taxon>
        <taxon>Euglenophyceae</taxon>
        <taxon>Eutreptiales</taxon>
        <taxon>Eutreptiaceae</taxon>
        <taxon>Eutreptiella</taxon>
    </lineage>
</organism>
<name>A0A7S1HV22_9EUGL</name>
<evidence type="ECO:0000313" key="1">
    <source>
        <dbReference type="EMBL" id="CAD8991983.1"/>
    </source>
</evidence>
<reference evidence="1" key="1">
    <citation type="submission" date="2021-01" db="EMBL/GenBank/DDBJ databases">
        <authorList>
            <person name="Corre E."/>
            <person name="Pelletier E."/>
            <person name="Niang G."/>
            <person name="Scheremetjew M."/>
            <person name="Finn R."/>
            <person name="Kale V."/>
            <person name="Holt S."/>
            <person name="Cochrane G."/>
            <person name="Meng A."/>
            <person name="Brown T."/>
            <person name="Cohen L."/>
        </authorList>
    </citation>
    <scope>NUCLEOTIDE SEQUENCE</scope>
    <source>
        <strain evidence="1">NIES-381</strain>
    </source>
</reference>
<dbReference type="AlphaFoldDB" id="A0A7S1HV22"/>
<gene>
    <name evidence="1" type="ORF">EGYM00392_LOCUS3029</name>
</gene>